<dbReference type="SMART" id="SM00829">
    <property type="entry name" value="PKS_ER"/>
    <property type="match status" value="1"/>
</dbReference>
<dbReference type="InterPro" id="IPR013149">
    <property type="entry name" value="ADH-like_C"/>
</dbReference>
<name>A0A1L7XT36_9HELO</name>
<dbReference type="Pfam" id="PF08240">
    <property type="entry name" value="ADH_N"/>
    <property type="match status" value="1"/>
</dbReference>
<organism evidence="8 9">
    <name type="scientific">Phialocephala subalpina</name>
    <dbReference type="NCBI Taxonomy" id="576137"/>
    <lineage>
        <taxon>Eukaryota</taxon>
        <taxon>Fungi</taxon>
        <taxon>Dikarya</taxon>
        <taxon>Ascomycota</taxon>
        <taxon>Pezizomycotina</taxon>
        <taxon>Leotiomycetes</taxon>
        <taxon>Helotiales</taxon>
        <taxon>Mollisiaceae</taxon>
        <taxon>Phialocephala</taxon>
        <taxon>Phialocephala fortinii species complex</taxon>
    </lineage>
</organism>
<evidence type="ECO:0000256" key="6">
    <source>
        <dbReference type="ARBA" id="ARBA00023027"/>
    </source>
</evidence>
<keyword evidence="9" id="KW-1185">Reference proteome</keyword>
<accession>A0A1L7XT36</accession>
<dbReference type="FunFam" id="3.40.50.720:FF:000039">
    <property type="entry name" value="Alcohol dehydrogenase AdhP"/>
    <property type="match status" value="1"/>
</dbReference>
<dbReference type="PANTHER" id="PTHR42940">
    <property type="entry name" value="ALCOHOL DEHYDROGENASE 1-RELATED"/>
    <property type="match status" value="1"/>
</dbReference>
<gene>
    <name evidence="8" type="ORF">PAC_18064</name>
</gene>
<dbReference type="GO" id="GO:0046872">
    <property type="term" value="F:metal ion binding"/>
    <property type="evidence" value="ECO:0007669"/>
    <property type="project" value="UniProtKB-KW"/>
</dbReference>
<dbReference type="AlphaFoldDB" id="A0A1L7XT36"/>
<dbReference type="Pfam" id="PF00107">
    <property type="entry name" value="ADH_zinc_N"/>
    <property type="match status" value="1"/>
</dbReference>
<keyword evidence="6" id="KW-0520">NAD</keyword>
<sequence>MSSLPCRVRSGVTCYAADEATANPDITGWGPRVSHRGGLGVRDDCPNARSPKRLGFKAQKMGRFWRMIIIRPDPGPGEVLINLCVHFRWSMSLKRRSHDGSCEFGPKWKALVVPAAADQVGGHEGVGTVVKLRPGAETTSIKVGDRVVVQWIASACSRGGTFQQFTLGPANDVTPTPDGLDSASAAPLLCARVTVYSALLKSQTKPGDWVVVSDAGGGLGHLAVQIGARVLGLRIIGIDHASKVDLFKELGTKNFVDITQFPRDDEGAAITAYVKSLTDGLGASGVIVCTAADVAYSQAVPFLRFNVTNQYRINGSSVGNQQEAIEVLGFAARGLVKAHYQIENMENLTKVSEDMRDGKVQGRVMLNLS</sequence>
<dbReference type="GO" id="GO:0005737">
    <property type="term" value="C:cytoplasm"/>
    <property type="evidence" value="ECO:0007669"/>
    <property type="project" value="TreeGrafter"/>
</dbReference>
<comment type="similarity">
    <text evidence="2">Belongs to the zinc-containing alcohol dehydrogenase family.</text>
</comment>
<dbReference type="SUPFAM" id="SSF51735">
    <property type="entry name" value="NAD(P)-binding Rossmann-fold domains"/>
    <property type="match status" value="1"/>
</dbReference>
<reference evidence="8 9" key="1">
    <citation type="submission" date="2016-03" db="EMBL/GenBank/DDBJ databases">
        <authorList>
            <person name="Ploux O."/>
        </authorList>
    </citation>
    <scope>NUCLEOTIDE SEQUENCE [LARGE SCALE GENOMIC DNA]</scope>
    <source>
        <strain evidence="8 9">UAMH 11012</strain>
    </source>
</reference>
<keyword evidence="3" id="KW-0479">Metal-binding</keyword>
<dbReference type="InterPro" id="IPR013154">
    <property type="entry name" value="ADH-like_N"/>
</dbReference>
<dbReference type="InterPro" id="IPR011032">
    <property type="entry name" value="GroES-like_sf"/>
</dbReference>
<dbReference type="EMBL" id="FJOG01000052">
    <property type="protein sequence ID" value="CZR68165.1"/>
    <property type="molecule type" value="Genomic_DNA"/>
</dbReference>
<evidence type="ECO:0000256" key="3">
    <source>
        <dbReference type="ARBA" id="ARBA00022723"/>
    </source>
</evidence>
<keyword evidence="5" id="KW-0560">Oxidoreductase</keyword>
<dbReference type="STRING" id="576137.A0A1L7XT36"/>
<evidence type="ECO:0000313" key="9">
    <source>
        <dbReference type="Proteomes" id="UP000184330"/>
    </source>
</evidence>
<dbReference type="Gene3D" id="3.40.50.720">
    <property type="entry name" value="NAD(P)-binding Rossmann-like Domain"/>
    <property type="match status" value="2"/>
</dbReference>
<evidence type="ECO:0000256" key="1">
    <source>
        <dbReference type="ARBA" id="ARBA00001947"/>
    </source>
</evidence>
<dbReference type="GO" id="GO:0004022">
    <property type="term" value="F:alcohol dehydrogenase (NAD+) activity"/>
    <property type="evidence" value="ECO:0007669"/>
    <property type="project" value="TreeGrafter"/>
</dbReference>
<comment type="cofactor">
    <cofactor evidence="1">
        <name>Zn(2+)</name>
        <dbReference type="ChEBI" id="CHEBI:29105"/>
    </cofactor>
</comment>
<protein>
    <submittedName>
        <fullName evidence="8">Related to alcohol dehydrogenase II</fullName>
    </submittedName>
</protein>
<dbReference type="Gene3D" id="3.90.180.10">
    <property type="entry name" value="Medium-chain alcohol dehydrogenases, catalytic domain"/>
    <property type="match status" value="3"/>
</dbReference>
<dbReference type="OrthoDB" id="1879366at2759"/>
<evidence type="ECO:0000313" key="8">
    <source>
        <dbReference type="EMBL" id="CZR68165.1"/>
    </source>
</evidence>
<proteinExistence type="inferred from homology"/>
<dbReference type="InterPro" id="IPR036291">
    <property type="entry name" value="NAD(P)-bd_dom_sf"/>
</dbReference>
<evidence type="ECO:0000256" key="5">
    <source>
        <dbReference type="ARBA" id="ARBA00023002"/>
    </source>
</evidence>
<evidence type="ECO:0000259" key="7">
    <source>
        <dbReference type="SMART" id="SM00829"/>
    </source>
</evidence>
<dbReference type="SUPFAM" id="SSF50129">
    <property type="entry name" value="GroES-like"/>
    <property type="match status" value="1"/>
</dbReference>
<dbReference type="Proteomes" id="UP000184330">
    <property type="component" value="Unassembled WGS sequence"/>
</dbReference>
<dbReference type="InterPro" id="IPR020843">
    <property type="entry name" value="ER"/>
</dbReference>
<keyword evidence="4" id="KW-0862">Zinc</keyword>
<evidence type="ECO:0000256" key="4">
    <source>
        <dbReference type="ARBA" id="ARBA00022833"/>
    </source>
</evidence>
<dbReference type="PANTHER" id="PTHR42940:SF5">
    <property type="entry name" value="ALCOHOL DEHYDROGENASE 2"/>
    <property type="match status" value="1"/>
</dbReference>
<evidence type="ECO:0000256" key="2">
    <source>
        <dbReference type="ARBA" id="ARBA00008072"/>
    </source>
</evidence>
<feature type="domain" description="Enoyl reductase (ER)" evidence="7">
    <location>
        <begin position="62"/>
        <end position="366"/>
    </location>
</feature>